<evidence type="ECO:0000313" key="1">
    <source>
        <dbReference type="EMBL" id="CDG19841.1"/>
    </source>
</evidence>
<dbReference type="KEGG" id="xpo:XPG1_0186"/>
<protein>
    <submittedName>
        <fullName evidence="1">Uncharacterized protein</fullName>
    </submittedName>
</protein>
<proteinExistence type="predicted"/>
<sequence>MDGTAQSQTNVTYSLGENGDLIIGQTFPLTIKITSTSLIDPTASIIINNISKNIHIKDYIPINSSVSIPLINSPDNKSASVTILFSVESTTNYGEDITFDISAKSVDGFIDRQYRRQAKDIDYDTLNLIVDNVYLTSPYSNTDPESDSKTAVHTVIHDKKNKNALSDVPIFISSMQESKIKLFDYFDANDQNPIPIITLNYQTGLLLHSDSEGKVYFNIHAQKLLSGRIQLVSTIPGIYQQGYSQPIYAIYGGPPVDFEHSTRFPSIVGYYPPGNLTSDGQKNFLVTIGEYSKPKAGDVVFFLVAKGDGNAKYSGYSKTIEDIQNDIGTPSIHVPYQIFEYGVLSHFSYVIVRISGDSLTSMSLPLTYMGGTPYIPDERVNRDYQACIVYTSLGISQHTIIPNHTIVNLDSITQYPGGEGTGLFIQILGTDDPTEGRVPVGTQVTLTSYINSGNVNKIISYPPTEVKKQKDDTLYAEIHIPYDDLYNIQSIDDIEMGNIKFTYEFTYKGKKSYSKIWSAEIETVPANAPDDDNN</sequence>
<dbReference type="EMBL" id="FO704551">
    <property type="protein sequence ID" value="CDG19841.1"/>
    <property type="molecule type" value="Genomic_DNA"/>
</dbReference>
<keyword evidence="2" id="KW-1185">Reference proteome</keyword>
<dbReference type="RefSeq" id="WP_045957395.1">
    <property type="nucleotide sequence ID" value="NZ_FO704551.1"/>
</dbReference>
<reference evidence="1 2" key="1">
    <citation type="submission" date="2013-07" db="EMBL/GenBank/DDBJ databases">
        <authorList>
            <person name="Genoscope - CEA"/>
        </authorList>
    </citation>
    <scope>NUCLEOTIDE SEQUENCE [LARGE SCALE GENOMIC DNA]</scope>
    <source>
        <strain evidence="1 2">G6</strain>
    </source>
</reference>
<organism evidence="1 2">
    <name type="scientific">Xenorhabdus poinarii G6</name>
    <dbReference type="NCBI Taxonomy" id="1354304"/>
    <lineage>
        <taxon>Bacteria</taxon>
        <taxon>Pseudomonadati</taxon>
        <taxon>Pseudomonadota</taxon>
        <taxon>Gammaproteobacteria</taxon>
        <taxon>Enterobacterales</taxon>
        <taxon>Morganellaceae</taxon>
        <taxon>Xenorhabdus</taxon>
    </lineage>
</organism>
<dbReference type="AlphaFoldDB" id="A0A068QYW5"/>
<dbReference type="OrthoDB" id="6438278at2"/>
<evidence type="ECO:0000313" key="2">
    <source>
        <dbReference type="Proteomes" id="UP000032735"/>
    </source>
</evidence>
<dbReference type="Proteomes" id="UP000032735">
    <property type="component" value="Chromosome"/>
</dbReference>
<dbReference type="HOGENOM" id="CLU_027425_0_0_6"/>
<gene>
    <name evidence="1" type="ORF">XPG1_0186</name>
</gene>
<name>A0A068QYW5_9GAMM</name>
<accession>A0A068QYW5</accession>